<dbReference type="Proteomes" id="UP001157974">
    <property type="component" value="Unassembled WGS sequence"/>
</dbReference>
<feature type="compositionally biased region" description="Low complexity" evidence="2">
    <location>
        <begin position="892"/>
        <end position="909"/>
    </location>
</feature>
<feature type="coiled-coil region" evidence="1">
    <location>
        <begin position="473"/>
        <end position="591"/>
    </location>
</feature>
<evidence type="ECO:0000313" key="3">
    <source>
        <dbReference type="EMBL" id="KAJ8905145.1"/>
    </source>
</evidence>
<evidence type="ECO:0000256" key="1">
    <source>
        <dbReference type="SAM" id="Coils"/>
    </source>
</evidence>
<feature type="region of interest" description="Disordered" evidence="2">
    <location>
        <begin position="1"/>
        <end position="23"/>
    </location>
</feature>
<feature type="region of interest" description="Disordered" evidence="2">
    <location>
        <begin position="771"/>
        <end position="795"/>
    </location>
</feature>
<feature type="region of interest" description="Disordered" evidence="2">
    <location>
        <begin position="38"/>
        <end position="61"/>
    </location>
</feature>
<proteinExistence type="predicted"/>
<feature type="compositionally biased region" description="Basic and acidic residues" evidence="2">
    <location>
        <begin position="783"/>
        <end position="795"/>
    </location>
</feature>
<keyword evidence="1" id="KW-0175">Coiled coil</keyword>
<feature type="region of interest" description="Disordered" evidence="2">
    <location>
        <begin position="875"/>
        <end position="927"/>
    </location>
</feature>
<dbReference type="AlphaFoldDB" id="A0AAV8URG8"/>
<feature type="coiled-coil region" evidence="1">
    <location>
        <begin position="102"/>
        <end position="150"/>
    </location>
</feature>
<keyword evidence="4" id="KW-1185">Reference proteome</keyword>
<protein>
    <submittedName>
        <fullName evidence="3">Uncharacterized protein</fullName>
    </submittedName>
</protein>
<accession>A0AAV8URG8</accession>
<evidence type="ECO:0000256" key="2">
    <source>
        <dbReference type="SAM" id="MobiDB-lite"/>
    </source>
</evidence>
<dbReference type="Gene3D" id="1.10.287.1490">
    <property type="match status" value="1"/>
</dbReference>
<feature type="compositionally biased region" description="Low complexity" evidence="2">
    <location>
        <begin position="1"/>
        <end position="18"/>
    </location>
</feature>
<feature type="coiled-coil region" evidence="1">
    <location>
        <begin position="194"/>
        <end position="424"/>
    </location>
</feature>
<reference evidence="3 4" key="1">
    <citation type="journal article" date="2023" name="Nat. Commun.">
        <title>Origin of minicircular mitochondrial genomes in red algae.</title>
        <authorList>
            <person name="Lee Y."/>
            <person name="Cho C.H."/>
            <person name="Lee Y.M."/>
            <person name="Park S.I."/>
            <person name="Yang J.H."/>
            <person name="West J.A."/>
            <person name="Bhattacharya D."/>
            <person name="Yoon H.S."/>
        </authorList>
    </citation>
    <scope>NUCLEOTIDE SEQUENCE [LARGE SCALE GENOMIC DNA]</scope>
    <source>
        <strain evidence="3 4">CCMP1338</strain>
        <tissue evidence="3">Whole cell</tissue>
    </source>
</reference>
<organism evidence="3 4">
    <name type="scientific">Rhodosorus marinus</name>
    <dbReference type="NCBI Taxonomy" id="101924"/>
    <lineage>
        <taxon>Eukaryota</taxon>
        <taxon>Rhodophyta</taxon>
        <taxon>Stylonematophyceae</taxon>
        <taxon>Stylonematales</taxon>
        <taxon>Stylonemataceae</taxon>
        <taxon>Rhodosorus</taxon>
    </lineage>
</organism>
<comment type="caution">
    <text evidence="3">The sequence shown here is derived from an EMBL/GenBank/DDBJ whole genome shotgun (WGS) entry which is preliminary data.</text>
</comment>
<dbReference type="PANTHER" id="PTHR19327:SF0">
    <property type="entry name" value="GOLGIN SUBFAMILY A MEMBER 4"/>
    <property type="match status" value="1"/>
</dbReference>
<evidence type="ECO:0000313" key="4">
    <source>
        <dbReference type="Proteomes" id="UP001157974"/>
    </source>
</evidence>
<dbReference type="PANTHER" id="PTHR19327">
    <property type="entry name" value="GOLGIN"/>
    <property type="match status" value="1"/>
</dbReference>
<sequence length="974" mass="108553">MNPSGSSSESGSNSNSLLGGWGGDWGKKLTDGVAEVRKQVTEANLTPPKQPQSSSSAASDVEALKKRVGLLEGVIKKLIPVKGDPSKLAELWEKGVNDGKQIEILREENDRHDKILQQYEARLETITIELSAKEAELQKAKDSVTSAEVTVAAESSPAEEKLIDFGDPSDLEMRTLKERISSLEDNGRIQRDVLATVEQELSEKNAKIADLQREIEKAVNSAEQDKLVSLEQEVSEKNTRIESLQMELENANATAPGDKLEALEEELSEKNAKIASLQTEIETVDEEAGRDKLSVLEQEISEKNARIASLEAEVESYISSSKKPQHPEQEILEKDRRIASLESELEKANASPQNESLEALEQELSEKKAKIECLEMEIGTVDDSAQRDKLTTFEHEMSEKNATIASLQTEIEDMREREQVEKRSVGTNVESNVSEVVENATGIVVTSKTLESEALRESLEEEKQRSLSGERKVEELNTYIANLEQRFLEAQETLRRELEETPDTKKLRDQTLELQNRLEETEKKAAAEFNSVTDKLKASYEKVNAAELALRNAQDNASMAVASELNMNNKLEELQAKNVTIEKQLRNVTQSLNDREKQVSVFHDKTEEMINERERQIKESKIAADKKVKELKRSLDAAEKRIKAIGADEESARDAHLAAEARCTSALEELESLQKTIAEKTRRVEDLESELSTERLRIGDIQNELAQKEREFTKFKDKAKLAVGQRDTAIADLRSEVSSARDREAKLSESNAEREESLEVLGKLEEQLKESTAELDGMQSKAGELDRALTESEERANTLSRKLEVELEKSAELEKAIVEEKAARGVAATEARLLGERETEKRNAEEIAALNVERGKLMAKLKGVQNELRRLQANRQQETSLAPSGTPDPTLAAAAPAPSSNAEPGSVPKSPRRAREPPPEIEIVPAKKDWEKEARDLQTILERVTIENIQLKQNLSKATTRARTSEGLGDFLAI</sequence>
<gene>
    <name evidence="3" type="ORF">NDN08_001655</name>
</gene>
<dbReference type="EMBL" id="JAMWBK010000005">
    <property type="protein sequence ID" value="KAJ8905145.1"/>
    <property type="molecule type" value="Genomic_DNA"/>
</dbReference>
<name>A0AAV8URG8_9RHOD</name>
<feature type="coiled-coil region" evidence="1">
    <location>
        <begin position="927"/>
        <end position="961"/>
    </location>
</feature>
<feature type="region of interest" description="Disordered" evidence="2">
    <location>
        <begin position="737"/>
        <end position="757"/>
    </location>
</feature>